<organism evidence="2 3">
    <name type="scientific">Almyronema epifaneia S1</name>
    <dbReference type="NCBI Taxonomy" id="2991925"/>
    <lineage>
        <taxon>Bacteria</taxon>
        <taxon>Bacillati</taxon>
        <taxon>Cyanobacteriota</taxon>
        <taxon>Cyanophyceae</taxon>
        <taxon>Nodosilineales</taxon>
        <taxon>Nodosilineaceae</taxon>
        <taxon>Almyronema</taxon>
        <taxon>Almyronema epifaneia</taxon>
    </lineage>
</organism>
<dbReference type="RefSeq" id="WP_377961469.1">
    <property type="nucleotide sequence ID" value="NZ_JBHZOL010000021.1"/>
</dbReference>
<dbReference type="Proteomes" id="UP001600165">
    <property type="component" value="Unassembled WGS sequence"/>
</dbReference>
<gene>
    <name evidence="2" type="ORF">ACFVKH_03095</name>
</gene>
<dbReference type="InterPro" id="IPR039633">
    <property type="entry name" value="PAP"/>
</dbReference>
<dbReference type="EMBL" id="JBHZOL010000021">
    <property type="protein sequence ID" value="MFE4105248.1"/>
    <property type="molecule type" value="Genomic_DNA"/>
</dbReference>
<accession>A0ABW6IAR0</accession>
<evidence type="ECO:0000259" key="1">
    <source>
        <dbReference type="Pfam" id="PF04755"/>
    </source>
</evidence>
<evidence type="ECO:0000313" key="3">
    <source>
        <dbReference type="Proteomes" id="UP001600165"/>
    </source>
</evidence>
<comment type="caution">
    <text evidence="2">The sequence shown here is derived from an EMBL/GenBank/DDBJ whole genome shotgun (WGS) entry which is preliminary data.</text>
</comment>
<dbReference type="PANTHER" id="PTHR31906">
    <property type="entry name" value="PLASTID-LIPID-ASSOCIATED PROTEIN 4, CHLOROPLASTIC-RELATED"/>
    <property type="match status" value="1"/>
</dbReference>
<name>A0ABW6IAR0_9CYAN</name>
<keyword evidence="3" id="KW-1185">Reference proteome</keyword>
<reference evidence="2 3" key="1">
    <citation type="submission" date="2024-10" db="EMBL/GenBank/DDBJ databases">
        <authorList>
            <person name="Ratan Roy A."/>
            <person name="Morales Sandoval P.H."/>
            <person name="De Los Santos Villalobos S."/>
            <person name="Chakraborty S."/>
            <person name="Mukherjee J."/>
        </authorList>
    </citation>
    <scope>NUCLEOTIDE SEQUENCE [LARGE SCALE GENOMIC DNA]</scope>
    <source>
        <strain evidence="2 3">S1</strain>
    </source>
</reference>
<dbReference type="InterPro" id="IPR006843">
    <property type="entry name" value="PAP/fibrillin_dom"/>
</dbReference>
<evidence type="ECO:0000313" key="2">
    <source>
        <dbReference type="EMBL" id="MFE4105248.1"/>
    </source>
</evidence>
<feature type="domain" description="Plastid lipid-associated protein/fibrillin conserved" evidence="1">
    <location>
        <begin position="3"/>
        <end position="195"/>
    </location>
</feature>
<proteinExistence type="predicted"/>
<protein>
    <submittedName>
        <fullName evidence="2">PAP/fibrillin family protein</fullName>
    </submittedName>
</protein>
<sequence>MLAKAELKAAIATKNRGLSASPTDKTAILAAIARLEDYNPTPKPLEAPELLAGDWRLLYTSSQELLGIDRWPLLTLGSIYQCVRPTEAKIYNIAEVSSLPFLEGLVAVAATFEPVSDQRVNVQFERGILALQRLADYRSPQQFIHKLQNTPKLSLLQAIDFSIDRDRQQGWLEITYLDHDLRLGRGNEGSVFVLSKTHP</sequence>
<dbReference type="Pfam" id="PF04755">
    <property type="entry name" value="PAP_fibrillin"/>
    <property type="match status" value="1"/>
</dbReference>